<name>A0ABV1RGE9_9ALTE</name>
<sequence length="87" mass="9799">MCFLSDRMMNNLAESMMVKKYATTTIDYLITGQVSDDAPLHNKRLLQKFKLLEGFGASQQETVINVIDAMVAKHQMEETLKNLGSDS</sequence>
<keyword evidence="2" id="KW-1185">Reference proteome</keyword>
<evidence type="ECO:0000313" key="2">
    <source>
        <dbReference type="Proteomes" id="UP001467690"/>
    </source>
</evidence>
<protein>
    <submittedName>
        <fullName evidence="1">Uncharacterized protein</fullName>
    </submittedName>
</protein>
<reference evidence="1 2" key="1">
    <citation type="submission" date="2024-06" db="EMBL/GenBank/DDBJ databases">
        <authorList>
            <person name="Chen R.Y."/>
        </authorList>
    </citation>
    <scope>NUCLEOTIDE SEQUENCE [LARGE SCALE GENOMIC DNA]</scope>
    <source>
        <strain evidence="1 2">D2</strain>
    </source>
</reference>
<evidence type="ECO:0000313" key="1">
    <source>
        <dbReference type="EMBL" id="MER2491940.1"/>
    </source>
</evidence>
<comment type="caution">
    <text evidence="1">The sequence shown here is derived from an EMBL/GenBank/DDBJ whole genome shotgun (WGS) entry which is preliminary data.</text>
</comment>
<organism evidence="1 2">
    <name type="scientific">Catenovulum sediminis</name>
    <dbReference type="NCBI Taxonomy" id="1740262"/>
    <lineage>
        <taxon>Bacteria</taxon>
        <taxon>Pseudomonadati</taxon>
        <taxon>Pseudomonadota</taxon>
        <taxon>Gammaproteobacteria</taxon>
        <taxon>Alteromonadales</taxon>
        <taxon>Alteromonadaceae</taxon>
        <taxon>Catenovulum</taxon>
    </lineage>
</organism>
<accession>A0ABV1RGE9</accession>
<dbReference type="EMBL" id="JBELOE010000168">
    <property type="protein sequence ID" value="MER2491940.1"/>
    <property type="molecule type" value="Genomic_DNA"/>
</dbReference>
<dbReference type="RefSeq" id="WP_350401489.1">
    <property type="nucleotide sequence ID" value="NZ_JBELOE010000168.1"/>
</dbReference>
<proteinExistence type="predicted"/>
<gene>
    <name evidence="1" type="ORF">ABS311_08590</name>
</gene>
<dbReference type="Proteomes" id="UP001467690">
    <property type="component" value="Unassembled WGS sequence"/>
</dbReference>